<proteinExistence type="predicted"/>
<sequence>MRNFSSAPLLALTGILMAIASINEAYPEISFPDQDYPALEKLNLKVLESQQSKLQSKISRSKVEYAKHSNIVQTLEERQTLEIGALRNQLLALQEHIARLEQSNEEMRQKLLAASEQSVYGNEKLVAQNGQLKARNRALARQNQVLKRKLNYALRHRRRPAVFKPLPLIDEDDEPRLPLPYVLPSRYELPARYVPSQFEDFSDEVLY</sequence>
<feature type="coiled-coil region" evidence="1">
    <location>
        <begin position="83"/>
        <end position="149"/>
    </location>
</feature>
<dbReference type="WBParaSite" id="jg5787">
    <property type="protein sequence ID" value="jg5787"/>
    <property type="gene ID" value="jg5787"/>
</dbReference>
<keyword evidence="2" id="KW-0732">Signal</keyword>
<evidence type="ECO:0000313" key="3">
    <source>
        <dbReference type="Proteomes" id="UP000887574"/>
    </source>
</evidence>
<reference evidence="4" key="1">
    <citation type="submission" date="2022-11" db="UniProtKB">
        <authorList>
            <consortium name="WormBaseParasite"/>
        </authorList>
    </citation>
    <scope>IDENTIFICATION</scope>
</reference>
<feature type="chain" id="PRO_5037226787" evidence="2">
    <location>
        <begin position="26"/>
        <end position="207"/>
    </location>
</feature>
<evidence type="ECO:0000256" key="2">
    <source>
        <dbReference type="SAM" id="SignalP"/>
    </source>
</evidence>
<name>A0A915EFG5_9BILA</name>
<feature type="signal peptide" evidence="2">
    <location>
        <begin position="1"/>
        <end position="25"/>
    </location>
</feature>
<organism evidence="3 4">
    <name type="scientific">Ditylenchus dipsaci</name>
    <dbReference type="NCBI Taxonomy" id="166011"/>
    <lineage>
        <taxon>Eukaryota</taxon>
        <taxon>Metazoa</taxon>
        <taxon>Ecdysozoa</taxon>
        <taxon>Nematoda</taxon>
        <taxon>Chromadorea</taxon>
        <taxon>Rhabditida</taxon>
        <taxon>Tylenchina</taxon>
        <taxon>Tylenchomorpha</taxon>
        <taxon>Sphaerularioidea</taxon>
        <taxon>Anguinidae</taxon>
        <taxon>Anguininae</taxon>
        <taxon>Ditylenchus</taxon>
    </lineage>
</organism>
<keyword evidence="1" id="KW-0175">Coiled coil</keyword>
<dbReference type="Proteomes" id="UP000887574">
    <property type="component" value="Unplaced"/>
</dbReference>
<accession>A0A915EFG5</accession>
<keyword evidence="3" id="KW-1185">Reference proteome</keyword>
<protein>
    <submittedName>
        <fullName evidence="4">Uncharacterized protein</fullName>
    </submittedName>
</protein>
<evidence type="ECO:0000313" key="4">
    <source>
        <dbReference type="WBParaSite" id="jg5787"/>
    </source>
</evidence>
<evidence type="ECO:0000256" key="1">
    <source>
        <dbReference type="SAM" id="Coils"/>
    </source>
</evidence>
<dbReference type="AlphaFoldDB" id="A0A915EFG5"/>